<dbReference type="OrthoDB" id="9768878at2"/>
<keyword evidence="4" id="KW-0413">Isomerase</keyword>
<comment type="similarity">
    <text evidence="2">Belongs to the class-II fumarase/aspartase family.</text>
</comment>
<dbReference type="EMBL" id="CP018135">
    <property type="protein sequence ID" value="APF41255.1"/>
    <property type="molecule type" value="Genomic_DNA"/>
</dbReference>
<dbReference type="GO" id="GO:0016829">
    <property type="term" value="F:lyase activity"/>
    <property type="evidence" value="ECO:0007669"/>
    <property type="project" value="UniProtKB-KW"/>
</dbReference>
<dbReference type="Gene3D" id="1.20.200.10">
    <property type="entry name" value="Fumarase/aspartase (Central domain)"/>
    <property type="match status" value="1"/>
</dbReference>
<dbReference type="InterPro" id="IPR008948">
    <property type="entry name" value="L-Aspartase-like"/>
</dbReference>
<dbReference type="PANTHER" id="PTHR43172">
    <property type="entry name" value="ADENYLOSUCCINATE LYASE"/>
    <property type="match status" value="1"/>
</dbReference>
<dbReference type="AlphaFoldDB" id="A0A1L2ZPB3"/>
<dbReference type="PROSITE" id="PS00163">
    <property type="entry name" value="FUMARATE_LYASES"/>
    <property type="match status" value="1"/>
</dbReference>
<keyword evidence="1" id="KW-0456">Lyase</keyword>
<proteinExistence type="inferred from homology"/>
<dbReference type="InterPro" id="IPR000362">
    <property type="entry name" value="Fumarate_lyase_fam"/>
</dbReference>
<evidence type="ECO:0000256" key="2">
    <source>
        <dbReference type="ARBA" id="ARBA00034772"/>
    </source>
</evidence>
<protein>
    <submittedName>
        <fullName evidence="4">3-carboxy-cis,cis-muconate cycloisomerase</fullName>
    </submittedName>
</protein>
<dbReference type="RefSeq" id="WP_071894723.1">
    <property type="nucleotide sequence ID" value="NZ_CP018135.1"/>
</dbReference>
<evidence type="ECO:0000313" key="4">
    <source>
        <dbReference type="EMBL" id="APF41255.1"/>
    </source>
</evidence>
<dbReference type="PANTHER" id="PTHR43172:SF2">
    <property type="entry name" value="ADENYLOSUCCINATE LYASE C-TERMINAL DOMAIN-CONTAINING PROTEIN"/>
    <property type="match status" value="1"/>
</dbReference>
<reference evidence="4 5" key="1">
    <citation type="submission" date="2016-11" db="EMBL/GenBank/DDBJ databases">
        <title>Genome sequencing of Zhihengliuella aestuarii B18 antagonistic to Plasmodiophora brassicae.</title>
        <authorList>
            <person name="Luo Y."/>
        </authorList>
    </citation>
    <scope>NUCLEOTIDE SEQUENCE [LARGE SCALE GENOMIC DNA]</scope>
    <source>
        <strain evidence="4 5">B18</strain>
    </source>
</reference>
<dbReference type="InterPro" id="IPR022761">
    <property type="entry name" value="Fumarate_lyase_N"/>
</dbReference>
<dbReference type="SUPFAM" id="SSF48557">
    <property type="entry name" value="L-aspartase-like"/>
    <property type="match status" value="1"/>
</dbReference>
<sequence length="467" mass="49529">MTFSADFGLLTPMWAGTAVAHASSDAAFAQAMLDVEAAWVSVLAGAGLTSGEDEEAVLAAANVEFYDLESLAVRGQDGANALIPLLGDLRVEIAKNYDGVSAVHKGATSQDIIDSALMLVAARSGAIILADLMRSSDALNVLAKAHRRQLCVARSLTQHALPMTFGLRVANWLSGIIEAGERLQRALESLPLQWGGAVGTLASLTDSLARDDDDAAASAQANVTVRDLVIELATNLGLRSSIPWHTNRLPITQLAAALGDVIAASGHIANDVLMLSRPEIGEVSEPQAAGKGGSSAMPQKQNPVLSVLMRSAALSAPQHVGQLYLSAGAADDERPDGAWHAEWASLRELLRLAGGSVDKLAQLAEGLTVNPHAMVRNAALSGDLLVSERVMSHLAPIIAGGKKRIQELVRQSLTERRPLGELLRESIPQERFSTHELQRILDPQNYLGQADAFIDSVSDRLTDWKES</sequence>
<gene>
    <name evidence="4" type="ORF">BHE16_09930</name>
</gene>
<organism evidence="4 5">
    <name type="scientific">Neomicrococcus aestuarii</name>
    <dbReference type="NCBI Taxonomy" id="556325"/>
    <lineage>
        <taxon>Bacteria</taxon>
        <taxon>Bacillati</taxon>
        <taxon>Actinomycetota</taxon>
        <taxon>Actinomycetes</taxon>
        <taxon>Micrococcales</taxon>
        <taxon>Micrococcaceae</taxon>
        <taxon>Neomicrococcus</taxon>
    </lineage>
</organism>
<dbReference type="PRINTS" id="PR00149">
    <property type="entry name" value="FUMRATELYASE"/>
</dbReference>
<accession>A0A1L2ZPB3</accession>
<dbReference type="Pfam" id="PF00206">
    <property type="entry name" value="Lyase_1"/>
    <property type="match status" value="1"/>
</dbReference>
<keyword evidence="5" id="KW-1185">Reference proteome</keyword>
<evidence type="ECO:0000259" key="3">
    <source>
        <dbReference type="SMART" id="SM00998"/>
    </source>
</evidence>
<name>A0A1L2ZPB3_9MICC</name>
<dbReference type="GO" id="GO:0016853">
    <property type="term" value="F:isomerase activity"/>
    <property type="evidence" value="ECO:0007669"/>
    <property type="project" value="UniProtKB-KW"/>
</dbReference>
<dbReference type="Proteomes" id="UP000183530">
    <property type="component" value="Chromosome"/>
</dbReference>
<dbReference type="KEGG" id="nae:BHE16_09930"/>
<feature type="domain" description="Adenylosuccinate lyase C-terminal" evidence="3">
    <location>
        <begin position="382"/>
        <end position="458"/>
    </location>
</feature>
<dbReference type="InterPro" id="IPR020557">
    <property type="entry name" value="Fumarate_lyase_CS"/>
</dbReference>
<dbReference type="STRING" id="556325.BHE16_09930"/>
<dbReference type="InterPro" id="IPR019468">
    <property type="entry name" value="AdenyloSucc_lyase_C"/>
</dbReference>
<evidence type="ECO:0000313" key="5">
    <source>
        <dbReference type="Proteomes" id="UP000183530"/>
    </source>
</evidence>
<dbReference type="Gene3D" id="1.10.40.30">
    <property type="entry name" value="Fumarase/aspartase (C-terminal domain)"/>
    <property type="match status" value="1"/>
</dbReference>
<evidence type="ECO:0000256" key="1">
    <source>
        <dbReference type="ARBA" id="ARBA00023239"/>
    </source>
</evidence>
<dbReference type="SMART" id="SM00998">
    <property type="entry name" value="ADSL_C"/>
    <property type="match status" value="1"/>
</dbReference>